<evidence type="ECO:0000313" key="2">
    <source>
        <dbReference type="Proteomes" id="UP000287651"/>
    </source>
</evidence>
<evidence type="ECO:0000313" key="1">
    <source>
        <dbReference type="EMBL" id="RRT55863.1"/>
    </source>
</evidence>
<comment type="caution">
    <text evidence="1">The sequence shown here is derived from an EMBL/GenBank/DDBJ whole genome shotgun (WGS) entry which is preliminary data.</text>
</comment>
<protein>
    <submittedName>
        <fullName evidence="1">Uncharacterized protein</fullName>
    </submittedName>
</protein>
<dbReference type="EMBL" id="AMZH03009890">
    <property type="protein sequence ID" value="RRT55863.1"/>
    <property type="molecule type" value="Genomic_DNA"/>
</dbReference>
<name>A0A426YVV3_ENSVE</name>
<accession>A0A426YVV3</accession>
<sequence length="205" mass="23082">MLLVKNCQQALILHHLGRSWRKPLQKLLDHGWVLMPYAEPGKPLLVLTKSKLNMTDVKKACPWFYILFQVIKMGNKVELQVSVLKLLQDSAVDIRRDDSEVDCTSYHCRLVDLLSEGCSKNHLAGFIHFDLLNNAGDFEDFCSRASQLADSSNGAPLFTVVRNLQPAKPIPCHVGTHHTRGIGDTSVENLSDIGDQVHEDEWQIL</sequence>
<organism evidence="1 2">
    <name type="scientific">Ensete ventricosum</name>
    <name type="common">Abyssinian banana</name>
    <name type="synonym">Musa ensete</name>
    <dbReference type="NCBI Taxonomy" id="4639"/>
    <lineage>
        <taxon>Eukaryota</taxon>
        <taxon>Viridiplantae</taxon>
        <taxon>Streptophyta</taxon>
        <taxon>Embryophyta</taxon>
        <taxon>Tracheophyta</taxon>
        <taxon>Spermatophyta</taxon>
        <taxon>Magnoliopsida</taxon>
        <taxon>Liliopsida</taxon>
        <taxon>Zingiberales</taxon>
        <taxon>Musaceae</taxon>
        <taxon>Ensete</taxon>
    </lineage>
</organism>
<dbReference type="Proteomes" id="UP000287651">
    <property type="component" value="Unassembled WGS sequence"/>
</dbReference>
<proteinExistence type="predicted"/>
<dbReference type="AlphaFoldDB" id="A0A426YVV3"/>
<reference evidence="1 2" key="1">
    <citation type="journal article" date="2014" name="Agronomy (Basel)">
        <title>A Draft Genome Sequence for Ensete ventricosum, the Drought-Tolerant Tree Against Hunger.</title>
        <authorList>
            <person name="Harrison J."/>
            <person name="Moore K.A."/>
            <person name="Paszkiewicz K."/>
            <person name="Jones T."/>
            <person name="Grant M."/>
            <person name="Ambacheew D."/>
            <person name="Muzemil S."/>
            <person name="Studholme D.J."/>
        </authorList>
    </citation>
    <scope>NUCLEOTIDE SEQUENCE [LARGE SCALE GENOMIC DNA]</scope>
</reference>
<gene>
    <name evidence="1" type="ORF">B296_00038432</name>
</gene>